<keyword evidence="1" id="KW-0732">Signal</keyword>
<organism evidence="3 4">
    <name type="scientific">Nitrincola lacisaponensis</name>
    <dbReference type="NCBI Taxonomy" id="267850"/>
    <lineage>
        <taxon>Bacteria</taxon>
        <taxon>Pseudomonadati</taxon>
        <taxon>Pseudomonadota</taxon>
        <taxon>Gammaproteobacteria</taxon>
        <taxon>Oceanospirillales</taxon>
        <taxon>Oceanospirillaceae</taxon>
        <taxon>Nitrincola</taxon>
    </lineage>
</organism>
<accession>A0A063Y2U0</accession>
<proteinExistence type="predicted"/>
<dbReference type="InterPro" id="IPR024370">
    <property type="entry name" value="PBP_domain"/>
</dbReference>
<dbReference type="STRING" id="267850.ADINL_2215"/>
<keyword evidence="4" id="KW-1185">Reference proteome</keyword>
<dbReference type="Pfam" id="PF12849">
    <property type="entry name" value="PBP_like_2"/>
    <property type="match status" value="1"/>
</dbReference>
<protein>
    <submittedName>
        <fullName evidence="3">ABC-type tungstate transport system, periplasmic binding protein</fullName>
    </submittedName>
</protein>
<dbReference type="PATRIC" id="fig|267850.7.peg.2183"/>
<reference evidence="3 4" key="1">
    <citation type="journal article" date="2005" name="Int. J. Syst. Evol. Microbiol.">
        <title>Nitrincola lacisaponensis gen. nov., sp. nov., a novel alkaliphilic bacterium isolated from an alkaline, saline lake.</title>
        <authorList>
            <person name="Dimitriu P.A."/>
            <person name="Shukla S.K."/>
            <person name="Conradt J."/>
            <person name="Marquez M.C."/>
            <person name="Ventosa A."/>
            <person name="Maglia A."/>
            <person name="Peyton B.M."/>
            <person name="Pinkart H.C."/>
            <person name="Mormile M.R."/>
        </authorList>
    </citation>
    <scope>NUCLEOTIDE SEQUENCE [LARGE SCALE GENOMIC DNA]</scope>
    <source>
        <strain evidence="3 4">4CA</strain>
    </source>
</reference>
<dbReference type="PANTHER" id="PTHR37945">
    <property type="entry name" value="EXTRACELLULAR TUNGSTATE BINDING PROTEIN"/>
    <property type="match status" value="1"/>
</dbReference>
<dbReference type="RefSeq" id="WP_036547748.1">
    <property type="nucleotide sequence ID" value="NZ_JMSZ01000032.1"/>
</dbReference>
<feature type="domain" description="PBP" evidence="2">
    <location>
        <begin position="23"/>
        <end position="246"/>
    </location>
</feature>
<name>A0A063Y2U0_9GAMM</name>
<gene>
    <name evidence="3" type="ORF">ADINL_2215</name>
</gene>
<comment type="caution">
    <text evidence="3">The sequence shown here is derived from an EMBL/GenBank/DDBJ whole genome shotgun (WGS) entry which is preliminary data.</text>
</comment>
<dbReference type="Proteomes" id="UP000027318">
    <property type="component" value="Unassembled WGS sequence"/>
</dbReference>
<evidence type="ECO:0000313" key="4">
    <source>
        <dbReference type="Proteomes" id="UP000027318"/>
    </source>
</evidence>
<dbReference type="OrthoDB" id="186379at2"/>
<dbReference type="Gene3D" id="3.40.190.10">
    <property type="entry name" value="Periplasmic binding protein-like II"/>
    <property type="match status" value="2"/>
</dbReference>
<dbReference type="SUPFAM" id="SSF53850">
    <property type="entry name" value="Periplasmic binding protein-like II"/>
    <property type="match status" value="1"/>
</dbReference>
<evidence type="ECO:0000313" key="3">
    <source>
        <dbReference type="EMBL" id="KDE39086.1"/>
    </source>
</evidence>
<feature type="signal peptide" evidence="1">
    <location>
        <begin position="1"/>
        <end position="22"/>
    </location>
</feature>
<dbReference type="PANTHER" id="PTHR37945:SF1">
    <property type="entry name" value="EXTRACELLULAR TUNGSTATE BINDING PROTEIN"/>
    <property type="match status" value="1"/>
</dbReference>
<feature type="chain" id="PRO_5001620155" evidence="1">
    <location>
        <begin position="23"/>
        <end position="270"/>
    </location>
</feature>
<dbReference type="AlphaFoldDB" id="A0A063Y2U0"/>
<sequence length="270" mass="29300">MLKLFKPLLILALLTFGSMVQAQTTLRLATTTSTYNSGLLDYLLPVYEAASGVQVQVISVGTGAALRLGQDGDVDLVMTHAPEAEAAFVEAGHGVLPRALMYNDFVLVGPASDPASLKTAGDVDSAFKQIVQQGSIFVSRGDESGTHMKELELWEQAGQSLPFDGYRSVGQGMGRVLSLADEMEGYTLTDRGTWLAMKSRLDSVLVFEGDEQLFNPYQVILVNPDRHAHVAYDQAKAFADWLVSPEGQELIDSFQVEGEQLFFASAENES</sequence>
<evidence type="ECO:0000256" key="1">
    <source>
        <dbReference type="SAM" id="SignalP"/>
    </source>
</evidence>
<evidence type="ECO:0000259" key="2">
    <source>
        <dbReference type="Pfam" id="PF12849"/>
    </source>
</evidence>
<dbReference type="EMBL" id="JMSZ01000032">
    <property type="protein sequence ID" value="KDE39086.1"/>
    <property type="molecule type" value="Genomic_DNA"/>
</dbReference>
<dbReference type="InterPro" id="IPR052738">
    <property type="entry name" value="ABC-Tungstate_binding"/>
</dbReference>